<evidence type="ECO:0000313" key="3">
    <source>
        <dbReference type="EMBL" id="CDN88120.1"/>
    </source>
</evidence>
<sequence length="421" mass="44484" precursor="true">MRHLVARIGLALLLAGAAALSFARPPFTASAAPAQWATSWIAPAQPLWDSGFALPLGMPRQLQDVTLRQHLRISVGGERLRLVVSNEYGHSPLKVASAHVGLGASGPGAYARFQGSKEITVAAGAKAVSDPIAVAVPSGARLQVDLYLPDRTSLAGFHWDARDQTLLLSGNVAGRAAAESGERGETLATRAFLSAVMVEAARAPVAVVALGDSITDGNGSTPGADRRWPDFLARRLAPQGVAVLNAGISGNRLLRPGMGESALARLERDALQHPGVRAVIVLLGTNDIGWPGGAFAPDEALPSLASLTQGLRQLVERAHQRGVRVIGGTLMPFEDALKGTPLEGHFSPEKDALRQQLNEWIRHAGAFDAVVDFDRMARDPSRPTRLRAAFDSGDHLHPGDDGYRAMADSIDLRALLGPAHE</sequence>
<dbReference type="CDD" id="cd01830">
    <property type="entry name" value="XynE_like"/>
    <property type="match status" value="1"/>
</dbReference>
<keyword evidence="3" id="KW-0378">Hydrolase</keyword>
<evidence type="ECO:0000256" key="1">
    <source>
        <dbReference type="SAM" id="SignalP"/>
    </source>
</evidence>
<dbReference type="AlphaFoldDB" id="A0A1L1PF16"/>
<dbReference type="InterPro" id="IPR053140">
    <property type="entry name" value="GDSL_Rv0518-like"/>
</dbReference>
<proteinExistence type="predicted"/>
<name>A0A1L1PF16_HYDIT</name>
<keyword evidence="1" id="KW-0732">Signal</keyword>
<organism evidence="3 4">
    <name type="scientific">Hydrogenophaga intermedia</name>
    <dbReference type="NCBI Taxonomy" id="65786"/>
    <lineage>
        <taxon>Bacteria</taxon>
        <taxon>Pseudomonadati</taxon>
        <taxon>Pseudomonadota</taxon>
        <taxon>Betaproteobacteria</taxon>
        <taxon>Burkholderiales</taxon>
        <taxon>Comamonadaceae</taxon>
        <taxon>Hydrogenophaga</taxon>
    </lineage>
</organism>
<dbReference type="EMBL" id="CCAE010000019">
    <property type="protein sequence ID" value="CDN88120.1"/>
    <property type="molecule type" value="Genomic_DNA"/>
</dbReference>
<reference evidence="4" key="1">
    <citation type="submission" date="2014-11" db="EMBL/GenBank/DDBJ databases">
        <title>Draft genome sequence of Hydrogenophaga intermedia S1.</title>
        <authorList>
            <person name="Gan H.M."/>
            <person name="Chew T.H."/>
            <person name="Stolz A."/>
        </authorList>
    </citation>
    <scope>NUCLEOTIDE SEQUENCE [LARGE SCALE GENOMIC DNA]</scope>
    <source>
        <strain evidence="4">S1</strain>
    </source>
</reference>
<dbReference type="InterPro" id="IPR013830">
    <property type="entry name" value="SGNH_hydro"/>
</dbReference>
<evidence type="ECO:0000313" key="4">
    <source>
        <dbReference type="Proteomes" id="UP000028878"/>
    </source>
</evidence>
<dbReference type="GO" id="GO:0016788">
    <property type="term" value="F:hydrolase activity, acting on ester bonds"/>
    <property type="evidence" value="ECO:0007669"/>
    <property type="project" value="UniProtKB-ARBA"/>
</dbReference>
<accession>A0A1L1PF16</accession>
<keyword evidence="4" id="KW-1185">Reference proteome</keyword>
<feature type="chain" id="PRO_5009681344" evidence="1">
    <location>
        <begin position="24"/>
        <end position="421"/>
    </location>
</feature>
<gene>
    <name evidence="3" type="ORF">BN948_02552</name>
</gene>
<dbReference type="InterPro" id="IPR036514">
    <property type="entry name" value="SGNH_hydro_sf"/>
</dbReference>
<dbReference type="Pfam" id="PF13472">
    <property type="entry name" value="Lipase_GDSL_2"/>
    <property type="match status" value="1"/>
</dbReference>
<dbReference type="SUPFAM" id="SSF52266">
    <property type="entry name" value="SGNH hydrolase"/>
    <property type="match status" value="1"/>
</dbReference>
<dbReference type="RefSeq" id="WP_009515316.1">
    <property type="nucleotide sequence ID" value="NZ_CCAE010000019.1"/>
</dbReference>
<dbReference type="Gene3D" id="3.40.50.1110">
    <property type="entry name" value="SGNH hydrolase"/>
    <property type="match status" value="1"/>
</dbReference>
<feature type="signal peptide" evidence="1">
    <location>
        <begin position="1"/>
        <end position="23"/>
    </location>
</feature>
<protein>
    <submittedName>
        <fullName evidence="3">GDSL-like lipase/acylhydrolase family protein</fullName>
    </submittedName>
</protein>
<evidence type="ECO:0000259" key="2">
    <source>
        <dbReference type="Pfam" id="PF13472"/>
    </source>
</evidence>
<dbReference type="Proteomes" id="UP000028878">
    <property type="component" value="Unassembled WGS sequence"/>
</dbReference>
<dbReference type="PANTHER" id="PTHR43784:SF2">
    <property type="entry name" value="GDSL-LIKE LIPASE_ACYLHYDROLASE, PUTATIVE (AFU_ORTHOLOGUE AFUA_2G00820)-RELATED"/>
    <property type="match status" value="1"/>
</dbReference>
<feature type="domain" description="SGNH hydrolase-type esterase" evidence="2">
    <location>
        <begin position="209"/>
        <end position="405"/>
    </location>
</feature>
<dbReference type="PANTHER" id="PTHR43784">
    <property type="entry name" value="GDSL-LIKE LIPASE/ACYLHYDROLASE, PUTATIVE (AFU_ORTHOLOGUE AFUA_2G00820)-RELATED"/>
    <property type="match status" value="1"/>
</dbReference>